<protein>
    <submittedName>
        <fullName evidence="4">Phosphinothricin acetyltransferase</fullName>
    </submittedName>
</protein>
<organism evidence="4 5">
    <name type="scientific">Tindallia californiensis</name>
    <dbReference type="NCBI Taxonomy" id="159292"/>
    <lineage>
        <taxon>Bacteria</taxon>
        <taxon>Bacillati</taxon>
        <taxon>Bacillota</taxon>
        <taxon>Clostridia</taxon>
        <taxon>Peptostreptococcales</taxon>
        <taxon>Tindalliaceae</taxon>
        <taxon>Tindallia</taxon>
    </lineage>
</organism>
<dbReference type="PROSITE" id="PS51186">
    <property type="entry name" value="GNAT"/>
    <property type="match status" value="1"/>
</dbReference>
<dbReference type="STRING" id="159292.SAMN05192546_10138"/>
<dbReference type="InterPro" id="IPR000182">
    <property type="entry name" value="GNAT_dom"/>
</dbReference>
<accession>A0A1H3I6T9</accession>
<dbReference type="Pfam" id="PF00583">
    <property type="entry name" value="Acetyltransf_1"/>
    <property type="match status" value="1"/>
</dbReference>
<name>A0A1H3I6T9_9FIRM</name>
<reference evidence="4 5" key="1">
    <citation type="submission" date="2016-10" db="EMBL/GenBank/DDBJ databases">
        <authorList>
            <person name="de Groot N.N."/>
        </authorList>
    </citation>
    <scope>NUCLEOTIDE SEQUENCE [LARGE SCALE GENOMIC DNA]</scope>
    <source>
        <strain evidence="4 5">APO</strain>
    </source>
</reference>
<dbReference type="InterPro" id="IPR016181">
    <property type="entry name" value="Acyl_CoA_acyltransferase"/>
</dbReference>
<evidence type="ECO:0000313" key="5">
    <source>
        <dbReference type="Proteomes" id="UP000199230"/>
    </source>
</evidence>
<dbReference type="AlphaFoldDB" id="A0A1H3I6T9"/>
<gene>
    <name evidence="4" type="ORF">SAMN05192546_10138</name>
</gene>
<keyword evidence="2" id="KW-0012">Acyltransferase</keyword>
<evidence type="ECO:0000313" key="4">
    <source>
        <dbReference type="EMBL" id="SDY23433.1"/>
    </source>
</evidence>
<feature type="domain" description="N-acetyltransferase" evidence="3">
    <location>
        <begin position="8"/>
        <end position="169"/>
    </location>
</feature>
<dbReference type="EMBL" id="FNPV01000001">
    <property type="protein sequence ID" value="SDY23433.1"/>
    <property type="molecule type" value="Genomic_DNA"/>
</dbReference>
<dbReference type="CDD" id="cd04301">
    <property type="entry name" value="NAT_SF"/>
    <property type="match status" value="1"/>
</dbReference>
<evidence type="ECO:0000259" key="3">
    <source>
        <dbReference type="PROSITE" id="PS51186"/>
    </source>
</evidence>
<dbReference type="GO" id="GO:0016747">
    <property type="term" value="F:acyltransferase activity, transferring groups other than amino-acyl groups"/>
    <property type="evidence" value="ECO:0007669"/>
    <property type="project" value="InterPro"/>
</dbReference>
<dbReference type="SUPFAM" id="SSF55729">
    <property type="entry name" value="Acyl-CoA N-acyltransferases (Nat)"/>
    <property type="match status" value="1"/>
</dbReference>
<evidence type="ECO:0000256" key="1">
    <source>
        <dbReference type="ARBA" id="ARBA00022679"/>
    </source>
</evidence>
<dbReference type="PANTHER" id="PTHR43072:SF23">
    <property type="entry name" value="UPF0039 PROTEIN C11D3.02C"/>
    <property type="match status" value="1"/>
</dbReference>
<dbReference type="Proteomes" id="UP000199230">
    <property type="component" value="Unassembled WGS sequence"/>
</dbReference>
<dbReference type="RefSeq" id="WP_176968177.1">
    <property type="nucleotide sequence ID" value="NZ_FNPV01000001.1"/>
</dbReference>
<dbReference type="Gene3D" id="3.40.630.30">
    <property type="match status" value="1"/>
</dbReference>
<keyword evidence="5" id="KW-1185">Reference proteome</keyword>
<keyword evidence="1 4" id="KW-0808">Transferase</keyword>
<evidence type="ECO:0000256" key="2">
    <source>
        <dbReference type="ARBA" id="ARBA00023315"/>
    </source>
</evidence>
<proteinExistence type="predicted"/>
<dbReference type="PANTHER" id="PTHR43072">
    <property type="entry name" value="N-ACETYLTRANSFERASE"/>
    <property type="match status" value="1"/>
</dbReference>
<dbReference type="NCBIfam" id="NF040503">
    <property type="entry name" value="resist_ArsN1a"/>
    <property type="match status" value="1"/>
</dbReference>
<sequence length="174" mass="20447">MSNEKSDYTIRLAQKKDLPAITFIYNQGISTRYATLESEYKNLDEMKEWFMTRNPRYCVIVLEYDGEILGWASLNPFHYRTAYDGVADFSIYISENHRGKGLGKVLMKYLEDLARENKFYKLVLFTPNHNESAKKLYMNRGFRIVGIYYHQGKIDDKWIDIAIMEKLLGNNPST</sequence>